<dbReference type="EMBL" id="OMOF01000400">
    <property type="protein sequence ID" value="SPF49606.1"/>
    <property type="molecule type" value="Genomic_DNA"/>
</dbReference>
<protein>
    <submittedName>
        <fullName evidence="2">Uncharacterized protein</fullName>
    </submittedName>
</protein>
<dbReference type="AlphaFoldDB" id="A0A2U3LCK9"/>
<evidence type="ECO:0000313" key="3">
    <source>
        <dbReference type="Proteomes" id="UP000238916"/>
    </source>
</evidence>
<accession>A0A2U3LCK9</accession>
<organism evidence="2 3">
    <name type="scientific">Candidatus Desulfosporosinus infrequens</name>
    <dbReference type="NCBI Taxonomy" id="2043169"/>
    <lineage>
        <taxon>Bacteria</taxon>
        <taxon>Bacillati</taxon>
        <taxon>Bacillota</taxon>
        <taxon>Clostridia</taxon>
        <taxon>Eubacteriales</taxon>
        <taxon>Desulfitobacteriaceae</taxon>
        <taxon>Desulfosporosinus</taxon>
    </lineage>
</organism>
<proteinExistence type="predicted"/>
<name>A0A2U3LCK9_9FIRM</name>
<reference evidence="3" key="1">
    <citation type="submission" date="2018-02" db="EMBL/GenBank/DDBJ databases">
        <authorList>
            <person name="Hausmann B."/>
        </authorList>
    </citation>
    <scope>NUCLEOTIDE SEQUENCE [LARGE SCALE GENOMIC DNA]</scope>
    <source>
        <strain evidence="3">Peat soil MAG SbF1</strain>
    </source>
</reference>
<dbReference type="Proteomes" id="UP000238916">
    <property type="component" value="Unassembled WGS sequence"/>
</dbReference>
<feature type="compositionally biased region" description="Basic and acidic residues" evidence="1">
    <location>
        <begin position="138"/>
        <end position="161"/>
    </location>
</feature>
<evidence type="ECO:0000256" key="1">
    <source>
        <dbReference type="SAM" id="MobiDB-lite"/>
    </source>
</evidence>
<gene>
    <name evidence="2" type="ORF">SBF1_4590001</name>
</gene>
<evidence type="ECO:0000313" key="2">
    <source>
        <dbReference type="EMBL" id="SPF49606.1"/>
    </source>
</evidence>
<feature type="region of interest" description="Disordered" evidence="1">
    <location>
        <begin position="138"/>
        <end position="167"/>
    </location>
</feature>
<sequence length="213" mass="24032">MKVKMKQLRSMMFQQNLGGGGSSNSNMEMFEMLARIQSKDNETVQKMMGSERDFWKASASHNDPIGTLARQKKDLIELGVVQNPNTEKPSEYQKQVIDSARQAGREIFAETKDEIRPLIESLRDDFLKPISKKILEEPLNKTTGKSDTKTPTDYGQPKDVKSIPPNDMDAVFDALNAAAVDELANNPAKHIKTTDEKVKQKEKIIYETKCAIR</sequence>